<evidence type="ECO:0000259" key="8">
    <source>
        <dbReference type="PROSITE" id="PS50928"/>
    </source>
</evidence>
<feature type="transmembrane region" description="Helical" evidence="7">
    <location>
        <begin position="67"/>
        <end position="87"/>
    </location>
</feature>
<evidence type="ECO:0000256" key="6">
    <source>
        <dbReference type="ARBA" id="ARBA00023136"/>
    </source>
</evidence>
<organism evidence="9 10">
    <name type="scientific">Dongia rigui</name>
    <dbReference type="NCBI Taxonomy" id="940149"/>
    <lineage>
        <taxon>Bacteria</taxon>
        <taxon>Pseudomonadati</taxon>
        <taxon>Pseudomonadota</taxon>
        <taxon>Alphaproteobacteria</taxon>
        <taxon>Rhodospirillales</taxon>
        <taxon>Dongiaceae</taxon>
        <taxon>Dongia</taxon>
    </lineage>
</organism>
<feature type="domain" description="ABC transmembrane type-1" evidence="8">
    <location>
        <begin position="59"/>
        <end position="240"/>
    </location>
</feature>
<keyword evidence="10" id="KW-1185">Reference proteome</keyword>
<proteinExistence type="inferred from homology"/>
<feature type="transmembrane region" description="Helical" evidence="7">
    <location>
        <begin position="125"/>
        <end position="147"/>
    </location>
</feature>
<feature type="transmembrane region" description="Helical" evidence="7">
    <location>
        <begin position="168"/>
        <end position="190"/>
    </location>
</feature>
<evidence type="ECO:0000256" key="2">
    <source>
        <dbReference type="ARBA" id="ARBA00022448"/>
    </source>
</evidence>
<evidence type="ECO:0000256" key="3">
    <source>
        <dbReference type="ARBA" id="ARBA00022475"/>
    </source>
</evidence>
<keyword evidence="4 7" id="KW-0812">Transmembrane</keyword>
<dbReference type="EMBL" id="JAXCLX010000001">
    <property type="protein sequence ID" value="MDY0872061.1"/>
    <property type="molecule type" value="Genomic_DNA"/>
</dbReference>
<dbReference type="InterPro" id="IPR035906">
    <property type="entry name" value="MetI-like_sf"/>
</dbReference>
<comment type="caution">
    <text evidence="9">The sequence shown here is derived from an EMBL/GenBank/DDBJ whole genome shotgun (WGS) entry which is preliminary data.</text>
</comment>
<feature type="transmembrane region" description="Helical" evidence="7">
    <location>
        <begin position="221"/>
        <end position="243"/>
    </location>
</feature>
<evidence type="ECO:0000256" key="4">
    <source>
        <dbReference type="ARBA" id="ARBA00022692"/>
    </source>
</evidence>
<dbReference type="CDD" id="cd06261">
    <property type="entry name" value="TM_PBP2"/>
    <property type="match status" value="1"/>
</dbReference>
<dbReference type="InterPro" id="IPR000515">
    <property type="entry name" value="MetI-like"/>
</dbReference>
<keyword evidence="5 7" id="KW-1133">Transmembrane helix</keyword>
<accession>A0ABU5DXL5</accession>
<dbReference type="PANTHER" id="PTHR30151:SF38">
    <property type="entry name" value="ALIPHATIC SULFONATES TRANSPORT PERMEASE PROTEIN SSUC-RELATED"/>
    <property type="match status" value="1"/>
</dbReference>
<dbReference type="Gene3D" id="1.10.3720.10">
    <property type="entry name" value="MetI-like"/>
    <property type="match status" value="1"/>
</dbReference>
<sequence length="253" mass="27137">MPTGSRLWTLGFVLPVLLLALWQVASVTGFADQNFLPPLQDLATRFLNELRAGTLAEDLGLSLLRDLAGFVIGSLIGVGLGLVLGFSPLAARIVGPSLLVHRQIALFAWVPLISVWFGAGEIGKVAFIAFAAFQPNVINTWQGVAAIPAAHVELARALTFRRLDFIRFIALPGALPAIFTGLHAGLIYAWQATIAAELFMTIAPGLGGRLMEGRQLFQMDLVLVAILLMGVIGIIFNKLAALAERRLVHGRGK</sequence>
<name>A0ABU5DXL5_9PROT</name>
<evidence type="ECO:0000256" key="7">
    <source>
        <dbReference type="RuleBase" id="RU363032"/>
    </source>
</evidence>
<comment type="similarity">
    <text evidence="7">Belongs to the binding-protein-dependent transport system permease family.</text>
</comment>
<dbReference type="PANTHER" id="PTHR30151">
    <property type="entry name" value="ALKANE SULFONATE ABC TRANSPORTER-RELATED, MEMBRANE SUBUNIT"/>
    <property type="match status" value="1"/>
</dbReference>
<evidence type="ECO:0000313" key="9">
    <source>
        <dbReference type="EMBL" id="MDY0872061.1"/>
    </source>
</evidence>
<keyword evidence="3" id="KW-1003">Cell membrane</keyword>
<evidence type="ECO:0000256" key="1">
    <source>
        <dbReference type="ARBA" id="ARBA00004651"/>
    </source>
</evidence>
<gene>
    <name evidence="9" type="ORF">SMD31_09005</name>
</gene>
<protein>
    <submittedName>
        <fullName evidence="9">ABC transporter permease</fullName>
    </submittedName>
</protein>
<feature type="transmembrane region" description="Helical" evidence="7">
    <location>
        <begin position="99"/>
        <end position="119"/>
    </location>
</feature>
<dbReference type="Pfam" id="PF00528">
    <property type="entry name" value="BPD_transp_1"/>
    <property type="match status" value="1"/>
</dbReference>
<dbReference type="RefSeq" id="WP_320500480.1">
    <property type="nucleotide sequence ID" value="NZ_JAXCLX010000001.1"/>
</dbReference>
<keyword evidence="6 7" id="KW-0472">Membrane</keyword>
<dbReference type="PROSITE" id="PS50928">
    <property type="entry name" value="ABC_TM1"/>
    <property type="match status" value="1"/>
</dbReference>
<evidence type="ECO:0000313" key="10">
    <source>
        <dbReference type="Proteomes" id="UP001271769"/>
    </source>
</evidence>
<keyword evidence="2 7" id="KW-0813">Transport</keyword>
<dbReference type="SUPFAM" id="SSF161098">
    <property type="entry name" value="MetI-like"/>
    <property type="match status" value="1"/>
</dbReference>
<dbReference type="Proteomes" id="UP001271769">
    <property type="component" value="Unassembled WGS sequence"/>
</dbReference>
<evidence type="ECO:0000256" key="5">
    <source>
        <dbReference type="ARBA" id="ARBA00022989"/>
    </source>
</evidence>
<reference evidence="9 10" key="1">
    <citation type="journal article" date="2013" name="Antonie Van Leeuwenhoek">
        <title>Dongia rigui sp. nov., isolated from freshwater of a large wetland in Korea.</title>
        <authorList>
            <person name="Baik K.S."/>
            <person name="Hwang Y.M."/>
            <person name="Choi J.S."/>
            <person name="Kwon J."/>
            <person name="Seong C.N."/>
        </authorList>
    </citation>
    <scope>NUCLEOTIDE SEQUENCE [LARGE SCALE GENOMIC DNA]</scope>
    <source>
        <strain evidence="9 10">04SU4-P</strain>
    </source>
</reference>
<comment type="subcellular location">
    <subcellularLocation>
        <location evidence="1 7">Cell membrane</location>
        <topology evidence="1 7">Multi-pass membrane protein</topology>
    </subcellularLocation>
</comment>